<protein>
    <submittedName>
        <fullName evidence="1">Uncharacterized protein</fullName>
    </submittedName>
</protein>
<dbReference type="Proteomes" id="UP000822688">
    <property type="component" value="Chromosome 8"/>
</dbReference>
<proteinExistence type="predicted"/>
<evidence type="ECO:0000313" key="1">
    <source>
        <dbReference type="EMBL" id="KAG0565204.1"/>
    </source>
</evidence>
<sequence length="216" mass="23411">MSGTYLDSNEDITFWDDVSTLKSRVRYPEEEMALITADRSNAGSKYNALTSPSKSTALVKWESPNKRRSSYNFNEVATNLQNSAEQALEEPAPSSNNGYRQDSISRGVARIVLEEGNKAVDSSKEYIAGVVRKVARYAQDVGHDGETSGSAANQVIQPRGTTSLGTMMSFFVIWCVSLCASHMDSKDLPAPALKLAAEEVASVLQSTRSSRSGTAL</sequence>
<dbReference type="AlphaFoldDB" id="A0A8T0H487"/>
<evidence type="ECO:0000313" key="2">
    <source>
        <dbReference type="Proteomes" id="UP000822688"/>
    </source>
</evidence>
<dbReference type="OrthoDB" id="10424537at2759"/>
<organism evidence="1 2">
    <name type="scientific">Ceratodon purpureus</name>
    <name type="common">Fire moss</name>
    <name type="synonym">Dicranum purpureum</name>
    <dbReference type="NCBI Taxonomy" id="3225"/>
    <lineage>
        <taxon>Eukaryota</taxon>
        <taxon>Viridiplantae</taxon>
        <taxon>Streptophyta</taxon>
        <taxon>Embryophyta</taxon>
        <taxon>Bryophyta</taxon>
        <taxon>Bryophytina</taxon>
        <taxon>Bryopsida</taxon>
        <taxon>Dicranidae</taxon>
        <taxon>Pseudoditrichales</taxon>
        <taxon>Ditrichaceae</taxon>
        <taxon>Ceratodon</taxon>
    </lineage>
</organism>
<name>A0A8T0H487_CERPU</name>
<keyword evidence="2" id="KW-1185">Reference proteome</keyword>
<comment type="caution">
    <text evidence="1">The sequence shown here is derived from an EMBL/GenBank/DDBJ whole genome shotgun (WGS) entry which is preliminary data.</text>
</comment>
<reference evidence="1" key="1">
    <citation type="submission" date="2020-06" db="EMBL/GenBank/DDBJ databases">
        <title>WGS assembly of Ceratodon purpureus strain R40.</title>
        <authorList>
            <person name="Carey S.B."/>
            <person name="Jenkins J."/>
            <person name="Shu S."/>
            <person name="Lovell J.T."/>
            <person name="Sreedasyam A."/>
            <person name="Maumus F."/>
            <person name="Tiley G.P."/>
            <person name="Fernandez-Pozo N."/>
            <person name="Barry K."/>
            <person name="Chen C."/>
            <person name="Wang M."/>
            <person name="Lipzen A."/>
            <person name="Daum C."/>
            <person name="Saski C.A."/>
            <person name="Payton A.C."/>
            <person name="Mcbreen J.C."/>
            <person name="Conrad R.E."/>
            <person name="Kollar L.M."/>
            <person name="Olsson S."/>
            <person name="Huttunen S."/>
            <person name="Landis J.B."/>
            <person name="Wickett N.J."/>
            <person name="Johnson M.G."/>
            <person name="Rensing S.A."/>
            <person name="Grimwood J."/>
            <person name="Schmutz J."/>
            <person name="Mcdaniel S.F."/>
        </authorList>
    </citation>
    <scope>NUCLEOTIDE SEQUENCE</scope>
    <source>
        <strain evidence="1">R40</strain>
    </source>
</reference>
<dbReference type="EMBL" id="CM026429">
    <property type="protein sequence ID" value="KAG0565204.1"/>
    <property type="molecule type" value="Genomic_DNA"/>
</dbReference>
<gene>
    <name evidence="1" type="ORF">KC19_8G173100</name>
</gene>
<accession>A0A8T0H487</accession>